<dbReference type="InterPro" id="IPR036770">
    <property type="entry name" value="Ankyrin_rpt-contain_sf"/>
</dbReference>
<proteinExistence type="predicted"/>
<reference evidence="3" key="1">
    <citation type="submission" date="2018-11" db="EMBL/GenBank/DDBJ databases">
        <title>Myxobolus squamalis genome and transcriptome.</title>
        <authorList>
            <person name="Yahalomi D."/>
            <person name="Atkinson S.D."/>
            <person name="Neuhof M."/>
            <person name="Chang E.S."/>
            <person name="Philippe H."/>
            <person name="Cartwright P."/>
            <person name="Bartholomew J.L."/>
            <person name="Huchon D."/>
        </authorList>
    </citation>
    <scope>NUCLEOTIDE SEQUENCE</scope>
    <source>
        <strain evidence="3">71B08</strain>
        <tissue evidence="3">Whole</tissue>
    </source>
</reference>
<dbReference type="SUPFAM" id="SSF48403">
    <property type="entry name" value="Ankyrin repeat"/>
    <property type="match status" value="1"/>
</dbReference>
<dbReference type="Pfam" id="PF12796">
    <property type="entry name" value="Ank_2"/>
    <property type="match status" value="1"/>
</dbReference>
<dbReference type="SMART" id="SM00248">
    <property type="entry name" value="ANK"/>
    <property type="match status" value="1"/>
</dbReference>
<dbReference type="EMBL" id="GHBR01000483">
    <property type="protein sequence ID" value="NDJ96038.1"/>
    <property type="molecule type" value="Transcribed_RNA"/>
</dbReference>
<feature type="transmembrane region" description="Helical" evidence="2">
    <location>
        <begin position="151"/>
        <end position="171"/>
    </location>
</feature>
<feature type="transmembrane region" description="Helical" evidence="2">
    <location>
        <begin position="126"/>
        <end position="144"/>
    </location>
</feature>
<organism evidence="3">
    <name type="scientific">Myxobolus squamalis</name>
    <name type="common">Myxosporean</name>
    <dbReference type="NCBI Taxonomy" id="59785"/>
    <lineage>
        <taxon>Eukaryota</taxon>
        <taxon>Metazoa</taxon>
        <taxon>Cnidaria</taxon>
        <taxon>Myxozoa</taxon>
        <taxon>Myxosporea</taxon>
        <taxon>Bivalvulida</taxon>
        <taxon>Platysporina</taxon>
        <taxon>Myxobolidae</taxon>
        <taxon>Myxobolus</taxon>
    </lineage>
</organism>
<keyword evidence="2" id="KW-0472">Membrane</keyword>
<dbReference type="PROSITE" id="PS50088">
    <property type="entry name" value="ANK_REPEAT"/>
    <property type="match status" value="1"/>
</dbReference>
<evidence type="ECO:0000313" key="3">
    <source>
        <dbReference type="EMBL" id="NDJ96038.1"/>
    </source>
</evidence>
<evidence type="ECO:0000256" key="2">
    <source>
        <dbReference type="SAM" id="Phobius"/>
    </source>
</evidence>
<dbReference type="InterPro" id="IPR002110">
    <property type="entry name" value="Ankyrin_rpt"/>
</dbReference>
<dbReference type="GO" id="GO:0016740">
    <property type="term" value="F:transferase activity"/>
    <property type="evidence" value="ECO:0007669"/>
    <property type="project" value="UniProtKB-KW"/>
</dbReference>
<feature type="repeat" description="ANK" evidence="1">
    <location>
        <begin position="30"/>
        <end position="62"/>
    </location>
</feature>
<keyword evidence="1" id="KW-0040">ANK repeat</keyword>
<feature type="transmembrane region" description="Helical" evidence="2">
    <location>
        <begin position="100"/>
        <end position="120"/>
    </location>
</feature>
<keyword evidence="2" id="KW-1133">Transmembrane helix</keyword>
<keyword evidence="3" id="KW-0808">Transferase</keyword>
<keyword evidence="2" id="KW-0812">Transmembrane</keyword>
<dbReference type="Gene3D" id="1.25.40.20">
    <property type="entry name" value="Ankyrin repeat-containing domain"/>
    <property type="match status" value="1"/>
</dbReference>
<accession>A0A6B2FX13</accession>
<evidence type="ECO:0000256" key="1">
    <source>
        <dbReference type="PROSITE-ProRule" id="PRU00023"/>
    </source>
</evidence>
<name>A0A6B2FX13_MYXSQ</name>
<protein>
    <submittedName>
        <fullName evidence="3">Palmitoyltransferase ZDHHC13 (Trinotate prediction)</fullName>
    </submittedName>
</protein>
<dbReference type="AlphaFoldDB" id="A0A6B2FX13"/>
<feature type="transmembrane region" description="Helical" evidence="2">
    <location>
        <begin position="191"/>
        <end position="207"/>
    </location>
</feature>
<sequence length="212" mass="24583">MYSTSNAQSISCTRILFSFCWECVFDHDCVGNTALHLAVLYDNLNCVDFLVNHCFDILKTNFSKESPVDLAIKYSKKNIISYFENEISMNRLSSHRKNKYLISLAISIIPIFCQLTAIFSDIWLNIASLLMIILFLSLIISCFLMPRAHVFHIPFGISISPLFSVVIYSIIKRGLESIDKRTFRYFKISDFLHSNIFYIVFIFLRINENTLL</sequence>